<organism evidence="1 2">
    <name type="scientific">Corchorus capsularis</name>
    <name type="common">Jute</name>
    <dbReference type="NCBI Taxonomy" id="210143"/>
    <lineage>
        <taxon>Eukaryota</taxon>
        <taxon>Viridiplantae</taxon>
        <taxon>Streptophyta</taxon>
        <taxon>Embryophyta</taxon>
        <taxon>Tracheophyta</taxon>
        <taxon>Spermatophyta</taxon>
        <taxon>Magnoliopsida</taxon>
        <taxon>eudicotyledons</taxon>
        <taxon>Gunneridae</taxon>
        <taxon>Pentapetalae</taxon>
        <taxon>rosids</taxon>
        <taxon>malvids</taxon>
        <taxon>Malvales</taxon>
        <taxon>Malvaceae</taxon>
        <taxon>Grewioideae</taxon>
        <taxon>Apeibeae</taxon>
        <taxon>Corchorus</taxon>
    </lineage>
</organism>
<proteinExistence type="predicted"/>
<reference evidence="1 2" key="1">
    <citation type="submission" date="2013-09" db="EMBL/GenBank/DDBJ databases">
        <title>Corchorus capsularis genome sequencing.</title>
        <authorList>
            <person name="Alam M."/>
            <person name="Haque M.S."/>
            <person name="Islam M.S."/>
            <person name="Emdad E.M."/>
            <person name="Islam M.M."/>
            <person name="Ahmed B."/>
            <person name="Halim A."/>
            <person name="Hossen Q.M.M."/>
            <person name="Hossain M.Z."/>
            <person name="Ahmed R."/>
            <person name="Khan M.M."/>
            <person name="Islam R."/>
            <person name="Rashid M.M."/>
            <person name="Khan S.A."/>
            <person name="Rahman M.S."/>
            <person name="Alam M."/>
        </authorList>
    </citation>
    <scope>NUCLEOTIDE SEQUENCE [LARGE SCALE GENOMIC DNA]</scope>
    <source>
        <strain evidence="2">cv. CVL-1</strain>
        <tissue evidence="1">Whole seedling</tissue>
    </source>
</reference>
<evidence type="ECO:0000313" key="1">
    <source>
        <dbReference type="EMBL" id="OMO89758.1"/>
    </source>
</evidence>
<dbReference type="AlphaFoldDB" id="A0A1R3J4K7"/>
<keyword evidence="2" id="KW-1185">Reference proteome</keyword>
<protein>
    <submittedName>
        <fullName evidence="1">Uncharacterized protein</fullName>
    </submittedName>
</protein>
<evidence type="ECO:0000313" key="2">
    <source>
        <dbReference type="Proteomes" id="UP000188268"/>
    </source>
</evidence>
<sequence>LPPSFPPHSQARQSLALDLALPAITPQSAALPNVMIYLKSVYSFK</sequence>
<accession>A0A1R3J4K7</accession>
<dbReference type="Proteomes" id="UP000188268">
    <property type="component" value="Unassembled WGS sequence"/>
</dbReference>
<dbReference type="EMBL" id="AWWV01008607">
    <property type="protein sequence ID" value="OMO89758.1"/>
    <property type="molecule type" value="Genomic_DNA"/>
</dbReference>
<feature type="non-terminal residue" evidence="1">
    <location>
        <position position="1"/>
    </location>
</feature>
<gene>
    <name evidence="1" type="ORF">CCACVL1_07655</name>
</gene>
<name>A0A1R3J4K7_COCAP</name>
<comment type="caution">
    <text evidence="1">The sequence shown here is derived from an EMBL/GenBank/DDBJ whole genome shotgun (WGS) entry which is preliminary data.</text>
</comment>